<evidence type="ECO:0008006" key="4">
    <source>
        <dbReference type="Google" id="ProtNLM"/>
    </source>
</evidence>
<organism evidence="2 3">
    <name type="scientific">[Clostridium] leptum</name>
    <dbReference type="NCBI Taxonomy" id="1535"/>
    <lineage>
        <taxon>Bacteria</taxon>
        <taxon>Bacillati</taxon>
        <taxon>Bacillota</taxon>
        <taxon>Clostridia</taxon>
        <taxon>Eubacteriales</taxon>
        <taxon>Oscillospiraceae</taxon>
        <taxon>Oscillospiraceae incertae sedis</taxon>
    </lineage>
</organism>
<evidence type="ECO:0000313" key="3">
    <source>
        <dbReference type="Proteomes" id="UP000284751"/>
    </source>
</evidence>
<evidence type="ECO:0000313" key="2">
    <source>
        <dbReference type="EMBL" id="RGQ33011.1"/>
    </source>
</evidence>
<accession>A0A412AQA1</accession>
<reference evidence="2 3" key="1">
    <citation type="submission" date="2018-08" db="EMBL/GenBank/DDBJ databases">
        <title>A genome reference for cultivated species of the human gut microbiota.</title>
        <authorList>
            <person name="Zou Y."/>
            <person name="Xue W."/>
            <person name="Luo G."/>
        </authorList>
    </citation>
    <scope>NUCLEOTIDE SEQUENCE [LARGE SCALE GENOMIC DNA]</scope>
    <source>
        <strain evidence="2 3">AF28-26</strain>
    </source>
</reference>
<comment type="caution">
    <text evidence="2">The sequence shown here is derived from an EMBL/GenBank/DDBJ whole genome shotgun (WGS) entry which is preliminary data.</text>
</comment>
<feature type="chain" id="PRO_5039718003" description="DUF3997 domain-containing protein" evidence="1">
    <location>
        <begin position="22"/>
        <end position="134"/>
    </location>
</feature>
<name>A0A412AQA1_9FIRM</name>
<dbReference type="Proteomes" id="UP000284751">
    <property type="component" value="Unassembled WGS sequence"/>
</dbReference>
<keyword evidence="1" id="KW-0732">Signal</keyword>
<evidence type="ECO:0000256" key="1">
    <source>
        <dbReference type="SAM" id="SignalP"/>
    </source>
</evidence>
<dbReference type="AlphaFoldDB" id="A0A412AQA1"/>
<dbReference type="EMBL" id="QRTC01000111">
    <property type="protein sequence ID" value="RGQ33011.1"/>
    <property type="molecule type" value="Genomic_DNA"/>
</dbReference>
<sequence>MKKFLSVTLALLILFNLTSCYRPNTIFRTKRSDLYAVTCFSVPYISGDPEWDKLFIMEKDSQGRTLYKYIASTRYLSDYSDDFVYAMVICQNSDENFAYYYDNFNFILSEDGEFSEEEITKLKTWNDWEKDLDY</sequence>
<gene>
    <name evidence="2" type="ORF">DWY99_14150</name>
</gene>
<feature type="signal peptide" evidence="1">
    <location>
        <begin position="1"/>
        <end position="21"/>
    </location>
</feature>
<proteinExistence type="predicted"/>
<protein>
    <recommendedName>
        <fullName evidence="4">DUF3997 domain-containing protein</fullName>
    </recommendedName>
</protein>